<keyword evidence="12" id="KW-1185">Reference proteome</keyword>
<comment type="function">
    <text evidence="8">Structural component of specialized membrane microdomains known as tetraspanin-enriched microdomains (TERMs), which act as platforms for receptor clustering and signaling. Participates thereby in diverse biological functions such as cell signal transduction, adhesion, migration and protein trafficking. Regulates neuronal differentiation in response to NGF by facilitating NGF-mediated activation of NTRK1/TRKA receptor tyrosine kinase and subsequent downstream signaling pathways. Plays a role in the inhibition of TNFalpha-induced apoptosis. Mechanistically, inhibits the NF-kappa-B signaling pathway by blocking phosphorylation of CHUK. Also promotes the stability of the thiamine transporter 1/SLC19A2 in intestinal epithelial cells leading to an increase of thiamine uptake process.</text>
</comment>
<dbReference type="InterPro" id="IPR018499">
    <property type="entry name" value="Tetraspanin/Peripherin"/>
</dbReference>
<keyword evidence="9" id="KW-1015">Disulfide bond</keyword>
<accession>A0A3P8VAH2</accession>
<dbReference type="PRINTS" id="PR00259">
    <property type="entry name" value="TMFOUR"/>
</dbReference>
<dbReference type="PANTHER" id="PTHR19282:SF216">
    <property type="entry name" value="TETRASPANIN-1"/>
    <property type="match status" value="1"/>
</dbReference>
<evidence type="ECO:0000256" key="6">
    <source>
        <dbReference type="ARBA" id="ARBA00023180"/>
    </source>
</evidence>
<dbReference type="RefSeq" id="XP_008328552.1">
    <property type="nucleotide sequence ID" value="XM_008330330.3"/>
</dbReference>
<evidence type="ECO:0000256" key="8">
    <source>
        <dbReference type="ARBA" id="ARBA00054958"/>
    </source>
</evidence>
<evidence type="ECO:0000256" key="10">
    <source>
        <dbReference type="RuleBase" id="RU361218"/>
    </source>
</evidence>
<evidence type="ECO:0000313" key="11">
    <source>
        <dbReference type="Ensembl" id="ENSCSEP00000011412.1"/>
    </source>
</evidence>
<feature type="transmembrane region" description="Helical" evidence="10">
    <location>
        <begin position="12"/>
        <end position="34"/>
    </location>
</feature>
<sequence length="227" mass="24195">MAVEGCGVACKYILIVFNIIFAVLGFAFLGLGLWLRFGVGTGNTFESGSQDLSIYFVGATVLMTLGAVLLMVVVFGDYGACNEKQCPLIVFCALLVALAAAMVVFGALAYTRRQEVGDGLVEFYTGMYNQYANDGDPAIGVTLTAVHNMLNCCGVSGMPPVDMDKQTCSDKCSQKIIGAFNSYSPLTMGIFLGTGALLITALVCAVILLIQIKRVNQEVSEYYSAVY</sequence>
<reference evidence="11 12" key="1">
    <citation type="journal article" date="2014" name="Nat. Genet.">
        <title>Whole-genome sequence of a flatfish provides insights into ZW sex chromosome evolution and adaptation to a benthic lifestyle.</title>
        <authorList>
            <person name="Chen S."/>
            <person name="Zhang G."/>
            <person name="Shao C."/>
            <person name="Huang Q."/>
            <person name="Liu G."/>
            <person name="Zhang P."/>
            <person name="Song W."/>
            <person name="An N."/>
            <person name="Chalopin D."/>
            <person name="Volff J.N."/>
            <person name="Hong Y."/>
            <person name="Li Q."/>
            <person name="Sha Z."/>
            <person name="Zhou H."/>
            <person name="Xie M."/>
            <person name="Yu Q."/>
            <person name="Liu Y."/>
            <person name="Xiang H."/>
            <person name="Wang N."/>
            <person name="Wu K."/>
            <person name="Yang C."/>
            <person name="Zhou Q."/>
            <person name="Liao X."/>
            <person name="Yang L."/>
            <person name="Hu Q."/>
            <person name="Zhang J."/>
            <person name="Meng L."/>
            <person name="Jin L."/>
            <person name="Tian Y."/>
            <person name="Lian J."/>
            <person name="Yang J."/>
            <person name="Miao G."/>
            <person name="Liu S."/>
            <person name="Liang Z."/>
            <person name="Yan F."/>
            <person name="Li Y."/>
            <person name="Sun B."/>
            <person name="Zhang H."/>
            <person name="Zhang J."/>
            <person name="Zhu Y."/>
            <person name="Du M."/>
            <person name="Zhao Y."/>
            <person name="Schartl M."/>
            <person name="Tang Q."/>
            <person name="Wang J."/>
        </authorList>
    </citation>
    <scope>NUCLEOTIDE SEQUENCE</scope>
</reference>
<dbReference type="Gene3D" id="1.10.1450.10">
    <property type="entry name" value="Tetraspanin"/>
    <property type="match status" value="1"/>
</dbReference>
<evidence type="ECO:0000256" key="5">
    <source>
        <dbReference type="ARBA" id="ARBA00023136"/>
    </source>
</evidence>
<dbReference type="GeneID" id="103393380"/>
<name>A0A3P8VAH2_CYNSE</name>
<dbReference type="InterPro" id="IPR008952">
    <property type="entry name" value="Tetraspanin_EC2_sf"/>
</dbReference>
<evidence type="ECO:0000256" key="3">
    <source>
        <dbReference type="ARBA" id="ARBA00022692"/>
    </source>
</evidence>
<comment type="subunit">
    <text evidence="7">Interacts with SLC19A2. Interacts with NTRK1/TRKA.</text>
</comment>
<reference evidence="11" key="3">
    <citation type="submission" date="2025-09" db="UniProtKB">
        <authorList>
            <consortium name="Ensembl"/>
        </authorList>
    </citation>
    <scope>IDENTIFICATION</scope>
</reference>
<feature type="transmembrane region" description="Helical" evidence="10">
    <location>
        <begin position="190"/>
        <end position="210"/>
    </location>
</feature>
<comment type="subcellular location">
    <subcellularLocation>
        <location evidence="1">Endomembrane system</location>
        <topology evidence="1">Multi-pass membrane protein</topology>
    </subcellularLocation>
    <subcellularLocation>
        <location evidence="10">Membrane</location>
        <topology evidence="10">Multi-pass membrane protein</topology>
    </subcellularLocation>
</comment>
<dbReference type="OrthoDB" id="438211at2759"/>
<keyword evidence="4 10" id="KW-1133">Transmembrane helix</keyword>
<dbReference type="Proteomes" id="UP000265120">
    <property type="component" value="Chromosome 17"/>
</dbReference>
<feature type="transmembrane region" description="Helical" evidence="10">
    <location>
        <begin position="88"/>
        <end position="110"/>
    </location>
</feature>
<proteinExistence type="inferred from homology"/>
<dbReference type="SUPFAM" id="SSF48652">
    <property type="entry name" value="Tetraspanin"/>
    <property type="match status" value="1"/>
</dbReference>
<evidence type="ECO:0000256" key="4">
    <source>
        <dbReference type="ARBA" id="ARBA00022989"/>
    </source>
</evidence>
<dbReference type="InParanoid" id="A0A3P8VAH2"/>
<dbReference type="AlphaFoldDB" id="A0A3P8VAH2"/>
<feature type="disulfide bond" evidence="9">
    <location>
        <begin position="153"/>
        <end position="168"/>
    </location>
</feature>
<dbReference type="GO" id="GO:0012505">
    <property type="term" value="C:endomembrane system"/>
    <property type="evidence" value="ECO:0007669"/>
    <property type="project" value="UniProtKB-SubCell"/>
</dbReference>
<dbReference type="GeneTree" id="ENSGT00940000171928"/>
<keyword evidence="3 10" id="KW-0812">Transmembrane</keyword>
<dbReference type="PANTHER" id="PTHR19282">
    <property type="entry name" value="TETRASPANIN"/>
    <property type="match status" value="1"/>
</dbReference>
<evidence type="ECO:0000256" key="9">
    <source>
        <dbReference type="PIRSR" id="PIRSR002419-1"/>
    </source>
</evidence>
<dbReference type="InterPro" id="IPR000301">
    <property type="entry name" value="Tetraspanin_animals"/>
</dbReference>
<evidence type="ECO:0000256" key="7">
    <source>
        <dbReference type="ARBA" id="ARBA00046464"/>
    </source>
</evidence>
<comment type="similarity">
    <text evidence="2 10">Belongs to the tetraspanin (TM4SF) family.</text>
</comment>
<dbReference type="Ensembl" id="ENSCSET00000011553.1">
    <property type="protein sequence ID" value="ENSCSEP00000011412.1"/>
    <property type="gene ID" value="ENSCSEG00000007347.1"/>
</dbReference>
<organism evidence="11 12">
    <name type="scientific">Cynoglossus semilaevis</name>
    <name type="common">Tongue sole</name>
    <dbReference type="NCBI Taxonomy" id="244447"/>
    <lineage>
        <taxon>Eukaryota</taxon>
        <taxon>Metazoa</taxon>
        <taxon>Chordata</taxon>
        <taxon>Craniata</taxon>
        <taxon>Vertebrata</taxon>
        <taxon>Euteleostomi</taxon>
        <taxon>Actinopterygii</taxon>
        <taxon>Neopterygii</taxon>
        <taxon>Teleostei</taxon>
        <taxon>Neoteleostei</taxon>
        <taxon>Acanthomorphata</taxon>
        <taxon>Carangaria</taxon>
        <taxon>Pleuronectiformes</taxon>
        <taxon>Pleuronectoidei</taxon>
        <taxon>Cynoglossidae</taxon>
        <taxon>Cynoglossinae</taxon>
        <taxon>Cynoglossus</taxon>
    </lineage>
</organism>
<dbReference type="CTD" id="393524"/>
<reference evidence="11" key="2">
    <citation type="submission" date="2025-08" db="UniProtKB">
        <authorList>
            <consortium name="Ensembl"/>
        </authorList>
    </citation>
    <scope>IDENTIFICATION</scope>
</reference>
<evidence type="ECO:0000256" key="2">
    <source>
        <dbReference type="ARBA" id="ARBA00006840"/>
    </source>
</evidence>
<dbReference type="PIRSF" id="PIRSF002419">
    <property type="entry name" value="Tetraspanin"/>
    <property type="match status" value="1"/>
</dbReference>
<dbReference type="KEGG" id="csem:103393380"/>
<feature type="transmembrane region" description="Helical" evidence="10">
    <location>
        <begin position="54"/>
        <end position="76"/>
    </location>
</feature>
<dbReference type="GO" id="GO:0005886">
    <property type="term" value="C:plasma membrane"/>
    <property type="evidence" value="ECO:0007669"/>
    <property type="project" value="TreeGrafter"/>
</dbReference>
<keyword evidence="5 10" id="KW-0472">Membrane</keyword>
<dbReference type="OMA" id="PNGIMEH"/>
<evidence type="ECO:0000256" key="1">
    <source>
        <dbReference type="ARBA" id="ARBA00004127"/>
    </source>
</evidence>
<dbReference type="Pfam" id="PF00335">
    <property type="entry name" value="Tetraspanin"/>
    <property type="match status" value="1"/>
</dbReference>
<keyword evidence="6" id="KW-0325">Glycoprotein</keyword>
<protein>
    <recommendedName>
        <fullName evidence="10">Tetraspanin</fullName>
    </recommendedName>
</protein>
<evidence type="ECO:0000313" key="12">
    <source>
        <dbReference type="Proteomes" id="UP000265120"/>
    </source>
</evidence>